<keyword evidence="8" id="KW-1185">Reference proteome</keyword>
<dbReference type="InterPro" id="IPR014777">
    <property type="entry name" value="4pyrrole_Mease_sub1"/>
</dbReference>
<name>A0A7S9LUE7_9RHOB</name>
<evidence type="ECO:0000259" key="6">
    <source>
        <dbReference type="Pfam" id="PF00590"/>
    </source>
</evidence>
<dbReference type="Gene3D" id="3.40.50.150">
    <property type="entry name" value="Vaccinia Virus protein VP39"/>
    <property type="match status" value="1"/>
</dbReference>
<keyword evidence="4 7" id="KW-0808">Transferase</keyword>
<dbReference type="InterPro" id="IPR050714">
    <property type="entry name" value="Cobalamin_biosynth_MTase"/>
</dbReference>
<dbReference type="CDD" id="cd11644">
    <property type="entry name" value="Precorrin-6Y-MT"/>
    <property type="match status" value="1"/>
</dbReference>
<proteinExistence type="predicted"/>
<gene>
    <name evidence="7" type="primary">cbiE</name>
    <name evidence="7" type="ORF">I0K15_06375</name>
</gene>
<dbReference type="RefSeq" id="WP_196104560.1">
    <property type="nucleotide sequence ID" value="NZ_CP064942.1"/>
</dbReference>
<evidence type="ECO:0000256" key="2">
    <source>
        <dbReference type="ARBA" id="ARBA00022573"/>
    </source>
</evidence>
<dbReference type="GO" id="GO:0008276">
    <property type="term" value="F:protein methyltransferase activity"/>
    <property type="evidence" value="ECO:0007669"/>
    <property type="project" value="InterPro"/>
</dbReference>
<evidence type="ECO:0000256" key="5">
    <source>
        <dbReference type="ARBA" id="ARBA00022691"/>
    </source>
</evidence>
<dbReference type="NCBIfam" id="TIGR02467">
    <property type="entry name" value="CbiE"/>
    <property type="match status" value="1"/>
</dbReference>
<feature type="domain" description="Tetrapyrrole methylase" evidence="6">
    <location>
        <begin position="6"/>
        <end position="192"/>
    </location>
</feature>
<dbReference type="InterPro" id="IPR014008">
    <property type="entry name" value="Cbl_synth_MTase_CbiT"/>
</dbReference>
<keyword evidence="2" id="KW-0169">Cobalamin biosynthesis</keyword>
<dbReference type="InterPro" id="IPR000878">
    <property type="entry name" value="4pyrrol_Mease"/>
</dbReference>
<dbReference type="SUPFAM" id="SSF53335">
    <property type="entry name" value="S-adenosyl-L-methionine-dependent methyltransferases"/>
    <property type="match status" value="1"/>
</dbReference>
<dbReference type="InterPro" id="IPR012818">
    <property type="entry name" value="CbiE"/>
</dbReference>
<reference evidence="7 8" key="1">
    <citation type="submission" date="2020-11" db="EMBL/GenBank/DDBJ databases">
        <title>Description of Pontivivens ytuae sp. nov. isolated from deep sea sediment of Mariana Trench.</title>
        <authorList>
            <person name="Wang Z."/>
            <person name="Sun Q.-L."/>
            <person name="Xu X.-D."/>
            <person name="Tang Y.-Z."/>
            <person name="Zhang J."/>
        </authorList>
    </citation>
    <scope>NUCLEOTIDE SEQUENCE [LARGE SCALE GENOMIC DNA]</scope>
    <source>
        <strain evidence="7 8">MT2928</strain>
    </source>
</reference>
<dbReference type="GO" id="GO:0009236">
    <property type="term" value="P:cobalamin biosynthetic process"/>
    <property type="evidence" value="ECO:0007669"/>
    <property type="project" value="UniProtKB-UniPathway"/>
</dbReference>
<dbReference type="EMBL" id="CP064942">
    <property type="protein sequence ID" value="QPH55361.1"/>
    <property type="molecule type" value="Genomic_DNA"/>
</dbReference>
<keyword evidence="3 7" id="KW-0489">Methyltransferase</keyword>
<dbReference type="AlphaFoldDB" id="A0A7S9LUE7"/>
<dbReference type="Pfam" id="PF00590">
    <property type="entry name" value="TP_methylase"/>
    <property type="match status" value="1"/>
</dbReference>
<dbReference type="SUPFAM" id="SSF53790">
    <property type="entry name" value="Tetrapyrrole methylase"/>
    <property type="match status" value="1"/>
</dbReference>
<accession>A0A7S9LUE7</accession>
<organism evidence="7 8">
    <name type="scientific">Pontivivens ytuae</name>
    <dbReference type="NCBI Taxonomy" id="2789856"/>
    <lineage>
        <taxon>Bacteria</taxon>
        <taxon>Pseudomonadati</taxon>
        <taxon>Pseudomonadota</taxon>
        <taxon>Alphaproteobacteria</taxon>
        <taxon>Rhodobacterales</taxon>
        <taxon>Paracoccaceae</taxon>
        <taxon>Pontivivens</taxon>
    </lineage>
</organism>
<comment type="pathway">
    <text evidence="1">Cofactor biosynthesis; adenosylcobalamin biosynthesis.</text>
</comment>
<dbReference type="Gene3D" id="3.40.1010.10">
    <property type="entry name" value="Cobalt-precorrin-4 Transmethylase, Domain 1"/>
    <property type="match status" value="1"/>
</dbReference>
<evidence type="ECO:0000256" key="4">
    <source>
        <dbReference type="ARBA" id="ARBA00022679"/>
    </source>
</evidence>
<protein>
    <submittedName>
        <fullName evidence="7">Precorrin-6y C5,15-methyltransferase (Decarboxylating) subunit CbiE</fullName>
    </submittedName>
</protein>
<dbReference type="PIRSF" id="PIRSF036428">
    <property type="entry name" value="CobL"/>
    <property type="match status" value="1"/>
</dbReference>
<dbReference type="KEGG" id="poz:I0K15_06375"/>
<evidence type="ECO:0000313" key="7">
    <source>
        <dbReference type="EMBL" id="QPH55361.1"/>
    </source>
</evidence>
<dbReference type="InterPro" id="IPR035996">
    <property type="entry name" value="4pyrrol_Methylase_sf"/>
</dbReference>
<dbReference type="UniPathway" id="UPA00148"/>
<dbReference type="NCBIfam" id="TIGR02469">
    <property type="entry name" value="CbiT"/>
    <property type="match status" value="1"/>
</dbReference>
<dbReference type="GO" id="GO:0032259">
    <property type="term" value="P:methylation"/>
    <property type="evidence" value="ECO:0007669"/>
    <property type="project" value="UniProtKB-KW"/>
</dbReference>
<dbReference type="PANTHER" id="PTHR43182">
    <property type="entry name" value="COBALT-PRECORRIN-6B C(15)-METHYLTRANSFERASE (DECARBOXYLATING)"/>
    <property type="match status" value="1"/>
</dbReference>
<dbReference type="InterPro" id="IPR006365">
    <property type="entry name" value="Cbl_synth_CobL"/>
</dbReference>
<evidence type="ECO:0000256" key="1">
    <source>
        <dbReference type="ARBA" id="ARBA00004953"/>
    </source>
</evidence>
<dbReference type="Proteomes" id="UP000594800">
    <property type="component" value="Chromosome"/>
</dbReference>
<evidence type="ECO:0000256" key="3">
    <source>
        <dbReference type="ARBA" id="ARBA00022603"/>
    </source>
</evidence>
<sequence>MDDPWLTLIGLGEDGPQGLTSTAREALEAAEVVMGPPRHLALLPELAAERIEWPVPFVDGLPLLVAQRGRRAVMLVSGDPFWFGAGRAVARTLERGEWRALPGPSTFSHAAARLGWPLEDTPCLGLHAAPLTRLRPHLAPGQRALVLLRDGAAVAELTAWLTELGFGESTLHILEALGGPRERVRSTTAAALTLTDIAHPVAVGLEVAGDGIAIPAASGRPDALFESDGQLTRRPVRALTLSALAPQPGEHLWDIGLGAGSIAIEWLMSHPACTATGIEADPERAARARRNADALGVDRLRIVQGRAPDALRDLPKPDAVFIGGGLSEEMLRHLWTTLPPSTRLVANAVTLESEALLTRWQSEVGGELMHIALSNVTPVGGKRAWKAAYPIVQWSVTR</sequence>
<keyword evidence="5" id="KW-0949">S-adenosyl-L-methionine</keyword>
<dbReference type="InterPro" id="IPR029063">
    <property type="entry name" value="SAM-dependent_MTases_sf"/>
</dbReference>
<evidence type="ECO:0000313" key="8">
    <source>
        <dbReference type="Proteomes" id="UP000594800"/>
    </source>
</evidence>
<dbReference type="PANTHER" id="PTHR43182:SF1">
    <property type="entry name" value="COBALT-PRECORRIN-7 C(5)-METHYLTRANSFERASE"/>
    <property type="match status" value="1"/>
</dbReference>